<proteinExistence type="predicted"/>
<evidence type="ECO:0000313" key="1">
    <source>
        <dbReference type="EMBL" id="OQR71353.1"/>
    </source>
</evidence>
<evidence type="ECO:0000313" key="2">
    <source>
        <dbReference type="Proteomes" id="UP000192247"/>
    </source>
</evidence>
<gene>
    <name evidence="1" type="ORF">BIW11_01512</name>
</gene>
<accession>A0A1V9XD74</accession>
<sequence>TPLAYIRGLEGYLTAIAAPVTQYNTGATQAMNVGVVPPRARIRSHEIHTGSGRQAIQIEDFGAGDQVIRVRESVQAPLKLLRLKVPGEQQHIGSLTT</sequence>
<organism evidence="1 2">
    <name type="scientific">Tropilaelaps mercedesae</name>
    <dbReference type="NCBI Taxonomy" id="418985"/>
    <lineage>
        <taxon>Eukaryota</taxon>
        <taxon>Metazoa</taxon>
        <taxon>Ecdysozoa</taxon>
        <taxon>Arthropoda</taxon>
        <taxon>Chelicerata</taxon>
        <taxon>Arachnida</taxon>
        <taxon>Acari</taxon>
        <taxon>Parasitiformes</taxon>
        <taxon>Mesostigmata</taxon>
        <taxon>Gamasina</taxon>
        <taxon>Dermanyssoidea</taxon>
        <taxon>Laelapidae</taxon>
        <taxon>Tropilaelaps</taxon>
    </lineage>
</organism>
<name>A0A1V9XD74_9ACAR</name>
<keyword evidence="2" id="KW-1185">Reference proteome</keyword>
<dbReference type="AlphaFoldDB" id="A0A1V9XD74"/>
<reference evidence="1 2" key="1">
    <citation type="journal article" date="2017" name="Gigascience">
        <title>Draft genome of the honey bee ectoparasitic mite, Tropilaelaps mercedesae, is shaped by the parasitic life history.</title>
        <authorList>
            <person name="Dong X."/>
            <person name="Armstrong S.D."/>
            <person name="Xia D."/>
            <person name="Makepeace B.L."/>
            <person name="Darby A.C."/>
            <person name="Kadowaki T."/>
        </authorList>
    </citation>
    <scope>NUCLEOTIDE SEQUENCE [LARGE SCALE GENOMIC DNA]</scope>
    <source>
        <strain evidence="1">Wuxi-XJTLU</strain>
    </source>
</reference>
<dbReference type="InParanoid" id="A0A1V9XD74"/>
<dbReference type="Proteomes" id="UP000192247">
    <property type="component" value="Unassembled WGS sequence"/>
</dbReference>
<protein>
    <submittedName>
        <fullName evidence="1">Uncharacterized protein</fullName>
    </submittedName>
</protein>
<feature type="non-terminal residue" evidence="1">
    <location>
        <position position="1"/>
    </location>
</feature>
<dbReference type="EMBL" id="MNPL01014821">
    <property type="protein sequence ID" value="OQR71353.1"/>
    <property type="molecule type" value="Genomic_DNA"/>
</dbReference>
<comment type="caution">
    <text evidence="1">The sequence shown here is derived from an EMBL/GenBank/DDBJ whole genome shotgun (WGS) entry which is preliminary data.</text>
</comment>